<keyword evidence="6 7" id="KW-0472">Membrane</keyword>
<reference evidence="9" key="1">
    <citation type="journal article" date="2014" name="Front. Microbiol.">
        <title>High frequency of phylogenetically diverse reductive dehalogenase-homologous genes in deep subseafloor sedimentary metagenomes.</title>
        <authorList>
            <person name="Kawai M."/>
            <person name="Futagami T."/>
            <person name="Toyoda A."/>
            <person name="Takaki Y."/>
            <person name="Nishi S."/>
            <person name="Hori S."/>
            <person name="Arai W."/>
            <person name="Tsubouchi T."/>
            <person name="Morono Y."/>
            <person name="Uchiyama I."/>
            <person name="Ito T."/>
            <person name="Fujiyama A."/>
            <person name="Inagaki F."/>
            <person name="Takami H."/>
        </authorList>
    </citation>
    <scope>NUCLEOTIDE SEQUENCE</scope>
    <source>
        <strain evidence="9">Expedition CK06-06</strain>
    </source>
</reference>
<dbReference type="InterPro" id="IPR000515">
    <property type="entry name" value="MetI-like"/>
</dbReference>
<feature type="transmembrane region" description="Helical" evidence="7">
    <location>
        <begin position="99"/>
        <end position="121"/>
    </location>
</feature>
<evidence type="ECO:0000259" key="8">
    <source>
        <dbReference type="PROSITE" id="PS50928"/>
    </source>
</evidence>
<evidence type="ECO:0000256" key="4">
    <source>
        <dbReference type="ARBA" id="ARBA00022692"/>
    </source>
</evidence>
<dbReference type="PROSITE" id="PS50928">
    <property type="entry name" value="ABC_TM1"/>
    <property type="match status" value="1"/>
</dbReference>
<organism evidence="9">
    <name type="scientific">marine sediment metagenome</name>
    <dbReference type="NCBI Taxonomy" id="412755"/>
    <lineage>
        <taxon>unclassified sequences</taxon>
        <taxon>metagenomes</taxon>
        <taxon>ecological metagenomes</taxon>
    </lineage>
</organism>
<evidence type="ECO:0000256" key="7">
    <source>
        <dbReference type="SAM" id="Phobius"/>
    </source>
</evidence>
<dbReference type="GO" id="GO:0005886">
    <property type="term" value="C:plasma membrane"/>
    <property type="evidence" value="ECO:0007669"/>
    <property type="project" value="UniProtKB-SubCell"/>
</dbReference>
<dbReference type="PANTHER" id="PTHR43744">
    <property type="entry name" value="ABC TRANSPORTER PERMEASE PROTEIN MG189-RELATED-RELATED"/>
    <property type="match status" value="1"/>
</dbReference>
<dbReference type="CDD" id="cd06261">
    <property type="entry name" value="TM_PBP2"/>
    <property type="match status" value="1"/>
</dbReference>
<name>X1NDQ9_9ZZZZ</name>
<dbReference type="Pfam" id="PF00528">
    <property type="entry name" value="BPD_transp_1"/>
    <property type="match status" value="1"/>
</dbReference>
<dbReference type="AlphaFoldDB" id="X1NDQ9"/>
<comment type="subcellular location">
    <subcellularLocation>
        <location evidence="1">Cell membrane</location>
        <topology evidence="1">Multi-pass membrane protein</topology>
    </subcellularLocation>
</comment>
<dbReference type="PANTHER" id="PTHR43744:SF12">
    <property type="entry name" value="ABC TRANSPORTER PERMEASE PROTEIN MG189-RELATED"/>
    <property type="match status" value="1"/>
</dbReference>
<accession>X1NDQ9</accession>
<comment type="caution">
    <text evidence="9">The sequence shown here is derived from an EMBL/GenBank/DDBJ whole genome shotgun (WGS) entry which is preliminary data.</text>
</comment>
<dbReference type="SUPFAM" id="SSF161098">
    <property type="entry name" value="MetI-like"/>
    <property type="match status" value="1"/>
</dbReference>
<dbReference type="Gene3D" id="1.10.3720.10">
    <property type="entry name" value="MetI-like"/>
    <property type="match status" value="1"/>
</dbReference>
<evidence type="ECO:0000256" key="3">
    <source>
        <dbReference type="ARBA" id="ARBA00022475"/>
    </source>
</evidence>
<feature type="transmembrane region" description="Helical" evidence="7">
    <location>
        <begin position="133"/>
        <end position="153"/>
    </location>
</feature>
<keyword evidence="2" id="KW-0813">Transport</keyword>
<keyword evidence="4 7" id="KW-0812">Transmembrane</keyword>
<evidence type="ECO:0000256" key="1">
    <source>
        <dbReference type="ARBA" id="ARBA00004651"/>
    </source>
</evidence>
<dbReference type="GO" id="GO:0055085">
    <property type="term" value="P:transmembrane transport"/>
    <property type="evidence" value="ECO:0007669"/>
    <property type="project" value="InterPro"/>
</dbReference>
<protein>
    <recommendedName>
        <fullName evidence="8">ABC transmembrane type-1 domain-containing protein</fullName>
    </recommendedName>
</protein>
<dbReference type="EMBL" id="BARV01020223">
    <property type="protein sequence ID" value="GAI24930.1"/>
    <property type="molecule type" value="Genomic_DNA"/>
</dbReference>
<proteinExistence type="predicted"/>
<keyword evidence="5 7" id="KW-1133">Transmembrane helix</keyword>
<feature type="non-terminal residue" evidence="9">
    <location>
        <position position="246"/>
    </location>
</feature>
<feature type="domain" description="ABC transmembrane type-1" evidence="8">
    <location>
        <begin position="62"/>
        <end position="246"/>
    </location>
</feature>
<evidence type="ECO:0000313" key="9">
    <source>
        <dbReference type="EMBL" id="GAI24930.1"/>
    </source>
</evidence>
<gene>
    <name evidence="9" type="ORF">S06H3_33811</name>
</gene>
<dbReference type="InterPro" id="IPR035906">
    <property type="entry name" value="MetI-like_sf"/>
</dbReference>
<feature type="transmembrane region" description="Helical" evidence="7">
    <location>
        <begin position="190"/>
        <end position="211"/>
    </location>
</feature>
<keyword evidence="3" id="KW-1003">Cell membrane</keyword>
<sequence>MIFPLLWMISTSLKTSGDVFAKPGLIPDPVVFDNYLEIWKVIEVDVYLFGIFHITSGFLMFFINSFFVAACVTVGKVFTSSLAAYAFARLKFPGRDQLFFAYLATLMIPGTITMIPVFVLFTKMPEYHLGQWMNTYQGMIVPQMFTAMGTFLLRQFFMSLPRDLEDAARIDGCGLFGTYFRIILPLSKPALATLATMVFVGTWAAFMWPLIVVTDVELQTIPIGLAHFQSYHSTDWALLMAAAVVA</sequence>
<evidence type="ECO:0000256" key="2">
    <source>
        <dbReference type="ARBA" id="ARBA00022448"/>
    </source>
</evidence>
<evidence type="ECO:0000256" key="5">
    <source>
        <dbReference type="ARBA" id="ARBA00022989"/>
    </source>
</evidence>
<feature type="transmembrane region" description="Helical" evidence="7">
    <location>
        <begin position="45"/>
        <end position="78"/>
    </location>
</feature>
<evidence type="ECO:0000256" key="6">
    <source>
        <dbReference type="ARBA" id="ARBA00023136"/>
    </source>
</evidence>